<dbReference type="EMBL" id="WBMU01003182">
    <property type="protein sequence ID" value="NXC74602.1"/>
    <property type="molecule type" value="Genomic_DNA"/>
</dbReference>
<comment type="caution">
    <text evidence="5">The sequence shown here is derived from an EMBL/GenBank/DDBJ whole genome shotgun (WGS) entry which is preliminary data.</text>
</comment>
<dbReference type="Pfam" id="PF25010">
    <property type="entry name" value="ARM_UBP24_USP9X-Y"/>
    <property type="match status" value="1"/>
</dbReference>
<dbReference type="Proteomes" id="UP000657035">
    <property type="component" value="Unassembled WGS sequence"/>
</dbReference>
<evidence type="ECO:0000313" key="5">
    <source>
        <dbReference type="EMBL" id="NXC74602.1"/>
    </source>
</evidence>
<dbReference type="GO" id="GO:0006508">
    <property type="term" value="P:proteolysis"/>
    <property type="evidence" value="ECO:0007669"/>
    <property type="project" value="UniProtKB-KW"/>
</dbReference>
<evidence type="ECO:0000256" key="2">
    <source>
        <dbReference type="ARBA" id="ARBA00022786"/>
    </source>
</evidence>
<protein>
    <submittedName>
        <fullName evidence="5">UBP24 hydrolase</fullName>
    </submittedName>
</protein>
<evidence type="ECO:0000259" key="4">
    <source>
        <dbReference type="Pfam" id="PF25010"/>
    </source>
</evidence>
<dbReference type="GO" id="GO:0008233">
    <property type="term" value="F:peptidase activity"/>
    <property type="evidence" value="ECO:0007669"/>
    <property type="project" value="UniProtKB-KW"/>
</dbReference>
<organism evidence="5 6">
    <name type="scientific">Anhinga anhinga</name>
    <name type="common">Anhinga</name>
    <name type="synonym">Plotus anhinga</name>
    <dbReference type="NCBI Taxonomy" id="56067"/>
    <lineage>
        <taxon>Eukaryota</taxon>
        <taxon>Metazoa</taxon>
        <taxon>Chordata</taxon>
        <taxon>Craniata</taxon>
        <taxon>Vertebrata</taxon>
        <taxon>Euteleostomi</taxon>
        <taxon>Archelosauria</taxon>
        <taxon>Archosauria</taxon>
        <taxon>Dinosauria</taxon>
        <taxon>Saurischia</taxon>
        <taxon>Theropoda</taxon>
        <taxon>Coelurosauria</taxon>
        <taxon>Aves</taxon>
        <taxon>Neognathae</taxon>
        <taxon>Neoaves</taxon>
        <taxon>Aequornithes</taxon>
        <taxon>Suliformes</taxon>
        <taxon>Anhingidae</taxon>
        <taxon>Anhinga</taxon>
    </lineage>
</organism>
<keyword evidence="6" id="KW-1185">Reference proteome</keyword>
<feature type="non-terminal residue" evidence="5">
    <location>
        <position position="1"/>
    </location>
</feature>
<name>A0A851Q1A2_ANHAN</name>
<dbReference type="InterPro" id="IPR056850">
    <property type="entry name" value="ARM_UBP34_24_USP9X_Y"/>
</dbReference>
<feature type="domain" description="UBP34/UBP24/USP9X/USP9Y-like ARM repeat region" evidence="4">
    <location>
        <begin position="276"/>
        <end position="304"/>
    </location>
</feature>
<keyword evidence="1" id="KW-0645">Protease</keyword>
<keyword evidence="3 5" id="KW-0378">Hydrolase</keyword>
<accession>A0A851Q1A2</accession>
<dbReference type="AlphaFoldDB" id="A0A851Q1A2"/>
<feature type="non-terminal residue" evidence="5">
    <location>
        <position position="304"/>
    </location>
</feature>
<reference evidence="5" key="1">
    <citation type="submission" date="2019-09" db="EMBL/GenBank/DDBJ databases">
        <title>Bird 10,000 Genomes (B10K) Project - Family phase.</title>
        <authorList>
            <person name="Zhang G."/>
        </authorList>
    </citation>
    <scope>NUCLEOTIDE SEQUENCE</scope>
    <source>
        <strain evidence="5">B10K-CU-031-38</strain>
    </source>
</reference>
<gene>
    <name evidence="5" type="primary">Usp24_1</name>
    <name evidence="5" type="ORF">ANHANH_R00996</name>
</gene>
<sequence>PFYSQKNDENGNCSGEGIEFPTTNLYELESRVLTDHWSIPYKREESLGKCLIASTYLARLGKFSFYAYKDYLFKGFHSIMLLTSSAVHKWGTEIHEGIYNMLMLLVDLVAERVKQDPIPVGLLSVLTMAFNPDNEYHFKNRMKVCQRNWAEVFGEGNMHAVSPISTFQKEPHGWLVDLVNRFAELGGFSAIQSKLNSEDIELGAISALVQPFGVCAEYLNSSVVQPMLDPIIHKMIKYVQNVEEKDLKDKRLVSIPELLSGIKLLCMRFQPDLVTAVDDLRLDILLRMLKSPHFSAKMNSLKEV</sequence>
<evidence type="ECO:0000256" key="3">
    <source>
        <dbReference type="ARBA" id="ARBA00022801"/>
    </source>
</evidence>
<proteinExistence type="predicted"/>
<dbReference type="OrthoDB" id="289038at2759"/>
<evidence type="ECO:0000313" key="6">
    <source>
        <dbReference type="Proteomes" id="UP000657035"/>
    </source>
</evidence>
<keyword evidence="2" id="KW-0833">Ubl conjugation pathway</keyword>
<evidence type="ECO:0000256" key="1">
    <source>
        <dbReference type="ARBA" id="ARBA00022670"/>
    </source>
</evidence>